<dbReference type="EMBL" id="CAJVPK010000285">
    <property type="protein sequence ID" value="CAG8488632.1"/>
    <property type="molecule type" value="Genomic_DNA"/>
</dbReference>
<comment type="caution">
    <text evidence="3">The sequence shown here is derived from an EMBL/GenBank/DDBJ whole genome shotgun (WGS) entry which is preliminary data.</text>
</comment>
<feature type="domain" description="AB hydrolase-1" evidence="2">
    <location>
        <begin position="217"/>
        <end position="320"/>
    </location>
</feature>
<dbReference type="Proteomes" id="UP000789706">
    <property type="component" value="Unassembled WGS sequence"/>
</dbReference>
<evidence type="ECO:0000313" key="3">
    <source>
        <dbReference type="EMBL" id="CAG8488632.1"/>
    </source>
</evidence>
<keyword evidence="1" id="KW-0472">Membrane</keyword>
<dbReference type="PANTHER" id="PTHR37471">
    <property type="entry name" value="UNNAMED PRODUCT"/>
    <property type="match status" value="1"/>
</dbReference>
<evidence type="ECO:0000256" key="1">
    <source>
        <dbReference type="SAM" id="Phobius"/>
    </source>
</evidence>
<dbReference type="InterPro" id="IPR029058">
    <property type="entry name" value="AB_hydrolase_fold"/>
</dbReference>
<dbReference type="InterPro" id="IPR000073">
    <property type="entry name" value="AB_hydrolase_1"/>
</dbReference>
<dbReference type="OrthoDB" id="6431331at2759"/>
<evidence type="ECO:0000259" key="2">
    <source>
        <dbReference type="Pfam" id="PF00561"/>
    </source>
</evidence>
<accession>A0A9N8WGU2</accession>
<dbReference type="SUPFAM" id="SSF53474">
    <property type="entry name" value="alpha/beta-Hydrolases"/>
    <property type="match status" value="1"/>
</dbReference>
<feature type="transmembrane region" description="Helical" evidence="1">
    <location>
        <begin position="219"/>
        <end position="236"/>
    </location>
</feature>
<sequence>MYSSLSVFLHYWLGFELIFHLYFEVTKSRFQKKNLPVVPSKCQRAELFINVLQTVDRFDTWIEGWFNVGHKKFTFSEIYRENFAEWLAWSFFSTTLEHVRYDPELSYEIESMIDGIEIKKNIKFPEGYNPNCTCIRLTLDPVKAVHRPFIFYAVIFLLNSTFSSMLKINGFKRFGSRESIWSSTLEFEIQEANSKSPSPPRLSYWYYEPPHAKKNQKPIIFIHGVTGGLFCYATFIRKLQKLDRPLFLIELPHITMQMVEDVLTMDEVVREIEIMLSKRGFHKAIFVGHSMGTAVCAWVIKESRKIVGGLVMIDPIVFLLHYPNVAYNFVYRNPTAANERRVNYIYQNSSPVISIGDVHRYLVKNNINVHVMRGLDHGAYLFHSKSLNRIINDIEKCCTARKN</sequence>
<name>A0A9N8WGU2_9GLOM</name>
<evidence type="ECO:0000313" key="4">
    <source>
        <dbReference type="Proteomes" id="UP000789706"/>
    </source>
</evidence>
<dbReference type="PANTHER" id="PTHR37471:SF1">
    <property type="entry name" value="AB HYDROLASE-1 DOMAIN-CONTAINING PROTEIN"/>
    <property type="match status" value="1"/>
</dbReference>
<keyword evidence="4" id="KW-1185">Reference proteome</keyword>
<reference evidence="3" key="1">
    <citation type="submission" date="2021-06" db="EMBL/GenBank/DDBJ databases">
        <authorList>
            <person name="Kallberg Y."/>
            <person name="Tangrot J."/>
            <person name="Rosling A."/>
        </authorList>
    </citation>
    <scope>NUCLEOTIDE SEQUENCE</scope>
    <source>
        <strain evidence="3">AZ414A</strain>
    </source>
</reference>
<organism evidence="3 4">
    <name type="scientific">Diversispora eburnea</name>
    <dbReference type="NCBI Taxonomy" id="1213867"/>
    <lineage>
        <taxon>Eukaryota</taxon>
        <taxon>Fungi</taxon>
        <taxon>Fungi incertae sedis</taxon>
        <taxon>Mucoromycota</taxon>
        <taxon>Glomeromycotina</taxon>
        <taxon>Glomeromycetes</taxon>
        <taxon>Diversisporales</taxon>
        <taxon>Diversisporaceae</taxon>
        <taxon>Diversispora</taxon>
    </lineage>
</organism>
<dbReference type="Pfam" id="PF00561">
    <property type="entry name" value="Abhydrolase_1"/>
    <property type="match status" value="1"/>
</dbReference>
<feature type="transmembrane region" description="Helical" evidence="1">
    <location>
        <begin position="149"/>
        <end position="168"/>
    </location>
</feature>
<keyword evidence="1" id="KW-1133">Transmembrane helix</keyword>
<gene>
    <name evidence="3" type="ORF">DEBURN_LOCUS4051</name>
</gene>
<dbReference type="Gene3D" id="3.40.50.1820">
    <property type="entry name" value="alpha/beta hydrolase"/>
    <property type="match status" value="1"/>
</dbReference>
<keyword evidence="1" id="KW-0812">Transmembrane</keyword>
<dbReference type="AlphaFoldDB" id="A0A9N8WGU2"/>
<proteinExistence type="predicted"/>
<protein>
    <submittedName>
        <fullName evidence="3">9312_t:CDS:1</fullName>
    </submittedName>
</protein>